<name>A0ABQ1KS13_9RHOB</name>
<reference evidence="3" key="1">
    <citation type="journal article" date="2019" name="Int. J. Syst. Evol. Microbiol.">
        <title>The Global Catalogue of Microorganisms (GCM) 10K type strain sequencing project: providing services to taxonomists for standard genome sequencing and annotation.</title>
        <authorList>
            <consortium name="The Broad Institute Genomics Platform"/>
            <consortium name="The Broad Institute Genome Sequencing Center for Infectious Disease"/>
            <person name="Wu L."/>
            <person name="Ma J."/>
        </authorList>
    </citation>
    <scope>NUCLEOTIDE SEQUENCE [LARGE SCALE GENOMIC DNA]</scope>
    <source>
        <strain evidence="3">CGMCC 1.12478</strain>
    </source>
</reference>
<feature type="compositionally biased region" description="Polar residues" evidence="1">
    <location>
        <begin position="47"/>
        <end position="61"/>
    </location>
</feature>
<evidence type="ECO:0000256" key="1">
    <source>
        <dbReference type="SAM" id="MobiDB-lite"/>
    </source>
</evidence>
<organism evidence="2 3">
    <name type="scientific">Marivita lacus</name>
    <dbReference type="NCBI Taxonomy" id="1323742"/>
    <lineage>
        <taxon>Bacteria</taxon>
        <taxon>Pseudomonadati</taxon>
        <taxon>Pseudomonadota</taxon>
        <taxon>Alphaproteobacteria</taxon>
        <taxon>Rhodobacterales</taxon>
        <taxon>Roseobacteraceae</taxon>
        <taxon>Marivita</taxon>
    </lineage>
</organism>
<dbReference type="Proteomes" id="UP000645462">
    <property type="component" value="Unassembled WGS sequence"/>
</dbReference>
<evidence type="ECO:0000313" key="3">
    <source>
        <dbReference type="Proteomes" id="UP000645462"/>
    </source>
</evidence>
<feature type="region of interest" description="Disordered" evidence="1">
    <location>
        <begin position="42"/>
        <end position="61"/>
    </location>
</feature>
<proteinExistence type="predicted"/>
<gene>
    <name evidence="2" type="ORF">GCM10011363_27160</name>
</gene>
<dbReference type="EMBL" id="BMFC01000007">
    <property type="protein sequence ID" value="GGC09109.1"/>
    <property type="molecule type" value="Genomic_DNA"/>
</dbReference>
<sequence length="93" mass="9653">MQVSARSEGWRAGRAATLDSIAFISATTVMWQSSGSLPGAFRKTPAASRNTPTISCSGSTPRSIMAKSRDWQIVSAAAQAASFGSLMVDVTVG</sequence>
<protein>
    <submittedName>
        <fullName evidence="2">Uncharacterized protein</fullName>
    </submittedName>
</protein>
<comment type="caution">
    <text evidence="2">The sequence shown here is derived from an EMBL/GenBank/DDBJ whole genome shotgun (WGS) entry which is preliminary data.</text>
</comment>
<evidence type="ECO:0000313" key="2">
    <source>
        <dbReference type="EMBL" id="GGC09109.1"/>
    </source>
</evidence>
<accession>A0ABQ1KS13</accession>
<keyword evidence="3" id="KW-1185">Reference proteome</keyword>